<dbReference type="GO" id="GO:0003723">
    <property type="term" value="F:RNA binding"/>
    <property type="evidence" value="ECO:0007669"/>
    <property type="project" value="UniProtKB-KW"/>
</dbReference>
<evidence type="ECO:0000256" key="3">
    <source>
        <dbReference type="SAM" id="MobiDB-lite"/>
    </source>
</evidence>
<keyword evidence="4" id="KW-1185">Reference proteome</keyword>
<feature type="region of interest" description="Disordered" evidence="3">
    <location>
        <begin position="479"/>
        <end position="547"/>
    </location>
</feature>
<accession>A0A915E5R4</accession>
<feature type="compositionally biased region" description="Low complexity" evidence="3">
    <location>
        <begin position="174"/>
        <end position="186"/>
    </location>
</feature>
<evidence type="ECO:0000256" key="1">
    <source>
        <dbReference type="ARBA" id="ARBA00022737"/>
    </source>
</evidence>
<feature type="compositionally biased region" description="Polar residues" evidence="3">
    <location>
        <begin position="126"/>
        <end position="158"/>
    </location>
</feature>
<feature type="region of interest" description="Disordered" evidence="3">
    <location>
        <begin position="791"/>
        <end position="833"/>
    </location>
</feature>
<dbReference type="InterPro" id="IPR035979">
    <property type="entry name" value="RBD_domain_sf"/>
</dbReference>
<dbReference type="Gene3D" id="3.30.70.330">
    <property type="match status" value="2"/>
</dbReference>
<sequence length="1083" mass="118436">MSIIIRLQNLPLSAKASDIRDFFSNLKIPKGAVIYARLAMRFEGKLLHDAKAKAESFSGAAAAPAAQSSNSAGHTQPFADIAPQQGLKKDVSVFNFGLQAASIAQITGQQPPIQQQQQNNSSSNGDYGNTWNNGHSNVQVNQQPPSDSWKTSSASSYPAFQPSFLPPSASNVLPAPQQQPSAEQQPKLFYSNNTKTPMDNPMYQQHQHESATAAASDICGHPQQPSICTQQPPPFSPPFAQQQNPHSGDGGARDEARAHAHSYQQHFDSPGGRQTGPPPAAVNFGHAQYPPAPHLQQPRNGQGMMGNGPPPKAQPFQQQHTYEQQQSPPFNPQQQPPVFTAAGSAAVNTPWMQMYPPPANSQAYPNAIPEQKNFRNMSNDNGQLFGQALSRIPTELLRPANLEAFLSPTVPLTLSSVKVVHNPDGSVLHALVKFGCEEDAKRILHRNGDRGIKVSPSSETNFNNAMDGILGAVAKPMATSNTNKRLSPPAFPNNNQHQHAPQQNNDTEYQAKRGRRDAPAPDNGNNNNKDRERPAFNPAPRANQYPSKKERICVQLTNVPYKATYDNIRDFVCTNKNVRYEKITRTYYTGKNLSDRWIVEFSNDRDASSVCKSRAEILGRRIHGEYVSPRAADDQYAIPEPDENRDRGNQQRNAPFQPQRGPPPPPVNMQHQAARKRDSHQPDMPNMTLEASTLDELITRGDLPPTSFGAFQSAVVPQGVLRRTGGTSKIGVGNQFKNNVGPNNNPPFNPLPSNINPPVRGADYQPINSFPHRPPGHQTFVPPPSNFSRAIQTKSTSDPKFRPNYQTHDPAVKSGLLPHPPNSSKPNELSEEEPPVPLFSIKFQNGLEKGDPRKQPSASMDSTLNSTCDSENGRLMIADDSAMSSASGLSIAASAASSSVEKMSPYYSFLERARENENGNRGEALHFLGVQLDAPSENIARMPDGSLHVNLSNEELANKAASRNGAFLERNKIFIQQISRTQMAEAIRTNLLNAPKPSEHALVARGFEKSTTANQVASFFEKFHPLTVSLMAADKNDNSATFLVSFTDAQECGAALMILNNTKHAGNRQISLQMRPVTTPVKQ</sequence>
<feature type="compositionally biased region" description="Low complexity" evidence="3">
    <location>
        <begin position="107"/>
        <end position="125"/>
    </location>
</feature>
<dbReference type="Proteomes" id="UP000887574">
    <property type="component" value="Unplaced"/>
</dbReference>
<protein>
    <submittedName>
        <fullName evidence="5">RRM domain-containing protein</fullName>
    </submittedName>
</protein>
<dbReference type="InterPro" id="IPR012677">
    <property type="entry name" value="Nucleotide-bd_a/b_plait_sf"/>
</dbReference>
<keyword evidence="1" id="KW-0677">Repeat</keyword>
<evidence type="ECO:0000313" key="5">
    <source>
        <dbReference type="WBParaSite" id="jg3127"/>
    </source>
</evidence>
<feature type="region of interest" description="Disordered" evidence="3">
    <location>
        <begin position="107"/>
        <end position="333"/>
    </location>
</feature>
<dbReference type="PANTHER" id="PTHR13976">
    <property type="entry name" value="HETEROGENEOUS NUCLEAR RIBONUCLEOPROTEIN-RELATED"/>
    <property type="match status" value="1"/>
</dbReference>
<organism evidence="4 5">
    <name type="scientific">Ditylenchus dipsaci</name>
    <dbReference type="NCBI Taxonomy" id="166011"/>
    <lineage>
        <taxon>Eukaryota</taxon>
        <taxon>Metazoa</taxon>
        <taxon>Ecdysozoa</taxon>
        <taxon>Nematoda</taxon>
        <taxon>Chromadorea</taxon>
        <taxon>Rhabditida</taxon>
        <taxon>Tylenchina</taxon>
        <taxon>Tylenchomorpha</taxon>
        <taxon>Sphaerularioidea</taxon>
        <taxon>Anguinidae</taxon>
        <taxon>Anguininae</taxon>
        <taxon>Ditylenchus</taxon>
    </lineage>
</organism>
<proteinExistence type="predicted"/>
<evidence type="ECO:0000256" key="2">
    <source>
        <dbReference type="ARBA" id="ARBA00022884"/>
    </source>
</evidence>
<dbReference type="InterPro" id="IPR050666">
    <property type="entry name" value="ESRP"/>
</dbReference>
<feature type="region of interest" description="Disordered" evidence="3">
    <location>
        <begin position="630"/>
        <end position="687"/>
    </location>
</feature>
<dbReference type="SUPFAM" id="SSF54928">
    <property type="entry name" value="RNA-binding domain, RBD"/>
    <property type="match status" value="2"/>
</dbReference>
<feature type="compositionally biased region" description="Polar residues" evidence="3">
    <location>
        <begin position="190"/>
        <end position="205"/>
    </location>
</feature>
<name>A0A915E5R4_9BILA</name>
<feature type="compositionally biased region" description="Low complexity" evidence="3">
    <location>
        <begin position="492"/>
        <end position="505"/>
    </location>
</feature>
<dbReference type="WBParaSite" id="jg3127">
    <property type="protein sequence ID" value="jg3127"/>
    <property type="gene ID" value="jg3127"/>
</dbReference>
<evidence type="ECO:0000313" key="4">
    <source>
        <dbReference type="Proteomes" id="UP000887574"/>
    </source>
</evidence>
<keyword evidence="2" id="KW-0694">RNA-binding</keyword>
<feature type="compositionally biased region" description="Polar residues" evidence="3">
    <location>
        <begin position="856"/>
        <end position="868"/>
    </location>
</feature>
<reference evidence="5" key="1">
    <citation type="submission" date="2022-11" db="UniProtKB">
        <authorList>
            <consortium name="WormBaseParasite"/>
        </authorList>
    </citation>
    <scope>IDENTIFICATION</scope>
</reference>
<dbReference type="AlphaFoldDB" id="A0A915E5R4"/>
<feature type="region of interest" description="Disordered" evidence="3">
    <location>
        <begin position="846"/>
        <end position="868"/>
    </location>
</feature>